<keyword evidence="7 12" id="KW-0143">Chaperone</keyword>
<dbReference type="PANTHER" id="PTHR30560">
    <property type="entry name" value="TRIGGER FACTOR CHAPERONE AND PEPTIDYL-PROLYL CIS/TRANS ISOMERASE"/>
    <property type="match status" value="1"/>
</dbReference>
<evidence type="ECO:0000256" key="12">
    <source>
        <dbReference type="HAMAP-Rule" id="MF_00303"/>
    </source>
</evidence>
<dbReference type="GO" id="GO:0005737">
    <property type="term" value="C:cytoplasm"/>
    <property type="evidence" value="ECO:0007669"/>
    <property type="project" value="UniProtKB-SubCell"/>
</dbReference>
<dbReference type="GO" id="GO:0051301">
    <property type="term" value="P:cell division"/>
    <property type="evidence" value="ECO:0007669"/>
    <property type="project" value="UniProtKB-KW"/>
</dbReference>
<dbReference type="Pfam" id="PF00254">
    <property type="entry name" value="FKBP_C"/>
    <property type="match status" value="1"/>
</dbReference>
<dbReference type="NCBIfam" id="TIGR00115">
    <property type="entry name" value="tig"/>
    <property type="match status" value="1"/>
</dbReference>
<dbReference type="PIRSF" id="PIRSF003095">
    <property type="entry name" value="Trigger_factor"/>
    <property type="match status" value="1"/>
</dbReference>
<organism evidence="16 17">
    <name type="scientific">Hyphomonas atlantica</name>
    <dbReference type="NCBI Taxonomy" id="1280948"/>
    <lineage>
        <taxon>Bacteria</taxon>
        <taxon>Pseudomonadati</taxon>
        <taxon>Pseudomonadota</taxon>
        <taxon>Alphaproteobacteria</taxon>
        <taxon>Hyphomonadales</taxon>
        <taxon>Hyphomonadaceae</taxon>
        <taxon>Hyphomonas</taxon>
    </lineage>
</organism>
<dbReference type="GO" id="GO:0015031">
    <property type="term" value="P:protein transport"/>
    <property type="evidence" value="ECO:0007669"/>
    <property type="project" value="UniProtKB-UniRule"/>
</dbReference>
<keyword evidence="5 12" id="KW-0132">Cell division</keyword>
<dbReference type="AlphaFoldDB" id="A0A059DXH3"/>
<evidence type="ECO:0000256" key="7">
    <source>
        <dbReference type="ARBA" id="ARBA00023186"/>
    </source>
</evidence>
<comment type="similarity">
    <text evidence="2 12 14">Belongs to the FKBP-type PPIase family. Tig subfamily.</text>
</comment>
<dbReference type="EC" id="5.2.1.8" evidence="3 12"/>
<dbReference type="SUPFAM" id="SSF102735">
    <property type="entry name" value="Trigger factor ribosome-binding domain"/>
    <property type="match status" value="1"/>
</dbReference>
<evidence type="ECO:0000256" key="5">
    <source>
        <dbReference type="ARBA" id="ARBA00022618"/>
    </source>
</evidence>
<gene>
    <name evidence="12" type="primary">tig</name>
    <name evidence="16" type="ORF">HY36_11405</name>
</gene>
<keyword evidence="17" id="KW-1185">Reference proteome</keyword>
<keyword evidence="9 12" id="KW-0131">Cell cycle</keyword>
<reference evidence="16 17" key="1">
    <citation type="journal article" date="2014" name="Antonie Van Leeuwenhoek">
        <title>Hyphomonas beringensis sp. nov. and Hyphomonas chukchiensis sp. nov., isolated from surface seawater of the Bering Sea and Chukchi Sea.</title>
        <authorList>
            <person name="Li C."/>
            <person name="Lai Q."/>
            <person name="Li G."/>
            <person name="Dong C."/>
            <person name="Wang J."/>
            <person name="Liao Y."/>
            <person name="Shao Z."/>
        </authorList>
    </citation>
    <scope>NUCLEOTIDE SEQUENCE [LARGE SCALE GENOMIC DNA]</scope>
    <source>
        <strain evidence="16 17">22II1-22F38</strain>
    </source>
</reference>
<evidence type="ECO:0000256" key="1">
    <source>
        <dbReference type="ARBA" id="ARBA00000971"/>
    </source>
</evidence>
<protein>
    <recommendedName>
        <fullName evidence="4 12">Trigger factor</fullName>
        <shortName evidence="12">TF</shortName>
        <ecNumber evidence="3 12">5.2.1.8</ecNumber>
    </recommendedName>
    <alternativeName>
        <fullName evidence="11 12">PPIase</fullName>
    </alternativeName>
</protein>
<name>A0A059DXH3_9PROT</name>
<dbReference type="SUPFAM" id="SSF54534">
    <property type="entry name" value="FKBP-like"/>
    <property type="match status" value="1"/>
</dbReference>
<dbReference type="Proteomes" id="UP000024547">
    <property type="component" value="Unassembled WGS sequence"/>
</dbReference>
<dbReference type="InterPro" id="IPR027304">
    <property type="entry name" value="Trigger_fact/SurA_dom_sf"/>
</dbReference>
<proteinExistence type="inferred from homology"/>
<dbReference type="InterPro" id="IPR008880">
    <property type="entry name" value="Trigger_fac_C"/>
</dbReference>
<evidence type="ECO:0000313" key="17">
    <source>
        <dbReference type="Proteomes" id="UP000024547"/>
    </source>
</evidence>
<dbReference type="GO" id="GO:0051083">
    <property type="term" value="P:'de novo' cotranslational protein folding"/>
    <property type="evidence" value="ECO:0007669"/>
    <property type="project" value="TreeGrafter"/>
</dbReference>
<dbReference type="InterPro" id="IPR036611">
    <property type="entry name" value="Trigger_fac_ribosome-bd_sf"/>
</dbReference>
<dbReference type="InterPro" id="IPR046357">
    <property type="entry name" value="PPIase_dom_sf"/>
</dbReference>
<dbReference type="InterPro" id="IPR008881">
    <property type="entry name" value="Trigger_fac_ribosome-bd_bac"/>
</dbReference>
<dbReference type="STRING" id="1280948.HY36_11405"/>
<comment type="domain">
    <text evidence="12">Consists of 3 domains; the N-terminus binds the ribosome, the middle domain has PPIase activity, while the C-terminus has intrinsic chaperone activity on its own.</text>
</comment>
<dbReference type="GO" id="GO:0044183">
    <property type="term" value="F:protein folding chaperone"/>
    <property type="evidence" value="ECO:0007669"/>
    <property type="project" value="TreeGrafter"/>
</dbReference>
<dbReference type="GO" id="GO:0003755">
    <property type="term" value="F:peptidyl-prolyl cis-trans isomerase activity"/>
    <property type="evidence" value="ECO:0007669"/>
    <property type="project" value="UniProtKB-UniRule"/>
</dbReference>
<keyword evidence="12" id="KW-0963">Cytoplasm</keyword>
<dbReference type="FunFam" id="3.10.50.40:FF:000001">
    <property type="entry name" value="Trigger factor"/>
    <property type="match status" value="1"/>
</dbReference>
<evidence type="ECO:0000256" key="4">
    <source>
        <dbReference type="ARBA" id="ARBA00016902"/>
    </source>
</evidence>
<dbReference type="Pfam" id="PF05697">
    <property type="entry name" value="Trigger_N"/>
    <property type="match status" value="1"/>
</dbReference>
<comment type="subcellular location">
    <subcellularLocation>
        <location evidence="12">Cytoplasm</location>
    </subcellularLocation>
    <text evidence="12">About half TF is bound to the ribosome near the polypeptide exit tunnel while the other half is free in the cytoplasm.</text>
</comment>
<dbReference type="InterPro" id="IPR001179">
    <property type="entry name" value="PPIase_FKBP_dom"/>
</dbReference>
<dbReference type="HAMAP" id="MF_00303">
    <property type="entry name" value="Trigger_factor_Tig"/>
    <property type="match status" value="1"/>
</dbReference>
<evidence type="ECO:0000256" key="9">
    <source>
        <dbReference type="ARBA" id="ARBA00023306"/>
    </source>
</evidence>
<feature type="domain" description="PPIase FKBP-type" evidence="15">
    <location>
        <begin position="172"/>
        <end position="252"/>
    </location>
</feature>
<evidence type="ECO:0000256" key="8">
    <source>
        <dbReference type="ARBA" id="ARBA00023235"/>
    </source>
</evidence>
<dbReference type="GO" id="GO:0043022">
    <property type="term" value="F:ribosome binding"/>
    <property type="evidence" value="ECO:0007669"/>
    <property type="project" value="TreeGrafter"/>
</dbReference>
<dbReference type="Gene3D" id="3.30.70.1050">
    <property type="entry name" value="Trigger factor ribosome-binding domain"/>
    <property type="match status" value="1"/>
</dbReference>
<sequence length="449" mass="50203">MIEPMEVTQTKSEGLSRTFAIKVPASELQAKLDERIEEIRPQMKLKGFRPGKVPASHVRKMYGQDLMGELINKLVTETNQKALEDNELRPAGQPDVQIDGDMEAVVKGEADLSYNMNVDVMPEFEPADVTKLTITRPVAEVSQEQIDEALARIAEQNTQYEPRAKTAKAKDGDAVVMDFVGKIDGEAFEGGSAEQQTLVLGSGQFIPGFEDQLVGVKAGEEKEVTVTFPEEYGAEHLAGKEAVFEVKVHEVRAPKTADVDDEFAKGLGLESLEQLTGLVKDQLKAEHDGASRAKAKRNLLDQLDEAHSFDLPPNMVEQEFNQIWQQLQAEMDAGRTADEDKDKSEDELKVEYRKIAERRVRLGLVLAEIGRVADVRISEQEVNQALVREARQYPGQEQQVVEFFRNNPGAMAQLRAPIYEDKVVDHILEVAEITEETVSREDLFKEDDE</sequence>
<dbReference type="Gene3D" id="1.10.3120.10">
    <property type="entry name" value="Trigger factor, C-terminal domain"/>
    <property type="match status" value="1"/>
</dbReference>
<accession>A0A059DXH3</accession>
<comment type="function">
    <text evidence="10 12">Involved in protein export. Acts as a chaperone by maintaining the newly synthesized protein in an open conformation. Functions as a peptidyl-prolyl cis-trans isomerase.</text>
</comment>
<evidence type="ECO:0000256" key="3">
    <source>
        <dbReference type="ARBA" id="ARBA00013194"/>
    </source>
</evidence>
<dbReference type="GO" id="GO:0043335">
    <property type="term" value="P:protein unfolding"/>
    <property type="evidence" value="ECO:0007669"/>
    <property type="project" value="TreeGrafter"/>
</dbReference>
<evidence type="ECO:0000256" key="11">
    <source>
        <dbReference type="ARBA" id="ARBA00029986"/>
    </source>
</evidence>
<dbReference type="Pfam" id="PF05698">
    <property type="entry name" value="Trigger_C"/>
    <property type="match status" value="1"/>
</dbReference>
<dbReference type="PROSITE" id="PS50059">
    <property type="entry name" value="FKBP_PPIASE"/>
    <property type="match status" value="1"/>
</dbReference>
<evidence type="ECO:0000256" key="14">
    <source>
        <dbReference type="RuleBase" id="RU003914"/>
    </source>
</evidence>
<evidence type="ECO:0000256" key="6">
    <source>
        <dbReference type="ARBA" id="ARBA00023110"/>
    </source>
</evidence>
<dbReference type="EMBL" id="AWFH01000062">
    <property type="protein sequence ID" value="KCZ58106.1"/>
    <property type="molecule type" value="Genomic_DNA"/>
</dbReference>
<comment type="caution">
    <text evidence="16">The sequence shown here is derived from an EMBL/GenBank/DDBJ whole genome shotgun (WGS) entry which is preliminary data.</text>
</comment>
<keyword evidence="6 12" id="KW-0697">Rotamase</keyword>
<dbReference type="Gene3D" id="3.10.50.40">
    <property type="match status" value="1"/>
</dbReference>
<dbReference type="PANTHER" id="PTHR30560:SF3">
    <property type="entry name" value="TRIGGER FACTOR-LIKE PROTEIN TIG, CHLOROPLASTIC"/>
    <property type="match status" value="1"/>
</dbReference>
<evidence type="ECO:0000313" key="16">
    <source>
        <dbReference type="EMBL" id="KCZ58106.1"/>
    </source>
</evidence>
<dbReference type="PATRIC" id="fig|1280948.3.peg.3402"/>
<evidence type="ECO:0000256" key="10">
    <source>
        <dbReference type="ARBA" id="ARBA00024849"/>
    </source>
</evidence>
<dbReference type="InterPro" id="IPR037041">
    <property type="entry name" value="Trigger_fac_C_sf"/>
</dbReference>
<dbReference type="InterPro" id="IPR005215">
    <property type="entry name" value="Trig_fac"/>
</dbReference>
<evidence type="ECO:0000259" key="15">
    <source>
        <dbReference type="PROSITE" id="PS50059"/>
    </source>
</evidence>
<evidence type="ECO:0000256" key="2">
    <source>
        <dbReference type="ARBA" id="ARBA00005464"/>
    </source>
</evidence>
<keyword evidence="8 12" id="KW-0413">Isomerase</keyword>
<dbReference type="eggNOG" id="COG0544">
    <property type="taxonomic scope" value="Bacteria"/>
</dbReference>
<dbReference type="SUPFAM" id="SSF109998">
    <property type="entry name" value="Triger factor/SurA peptide-binding domain-like"/>
    <property type="match status" value="1"/>
</dbReference>
<comment type="catalytic activity">
    <reaction evidence="1 12 13">
        <text>[protein]-peptidylproline (omega=180) = [protein]-peptidylproline (omega=0)</text>
        <dbReference type="Rhea" id="RHEA:16237"/>
        <dbReference type="Rhea" id="RHEA-COMP:10747"/>
        <dbReference type="Rhea" id="RHEA-COMP:10748"/>
        <dbReference type="ChEBI" id="CHEBI:83833"/>
        <dbReference type="ChEBI" id="CHEBI:83834"/>
        <dbReference type="EC" id="5.2.1.8"/>
    </reaction>
</comment>
<evidence type="ECO:0000256" key="13">
    <source>
        <dbReference type="PROSITE-ProRule" id="PRU00277"/>
    </source>
</evidence>